<dbReference type="InterPro" id="IPR002763">
    <property type="entry name" value="DUF72"/>
</dbReference>
<dbReference type="EMBL" id="VBPA01000106">
    <property type="protein sequence ID" value="TMQ71708.1"/>
    <property type="molecule type" value="Genomic_DNA"/>
</dbReference>
<dbReference type="Gene3D" id="3.20.20.410">
    <property type="entry name" value="Protein of unknown function UPF0759"/>
    <property type="match status" value="1"/>
</dbReference>
<feature type="region of interest" description="Disordered" evidence="1">
    <location>
        <begin position="1"/>
        <end position="85"/>
    </location>
</feature>
<feature type="compositionally biased region" description="Basic and acidic residues" evidence="1">
    <location>
        <begin position="1"/>
        <end position="11"/>
    </location>
</feature>
<name>A0A538U764_UNCEI</name>
<accession>A0A538U764</accession>
<gene>
    <name evidence="2" type="ORF">E6K80_04760</name>
</gene>
<comment type="caution">
    <text evidence="2">The sequence shown here is derived from an EMBL/GenBank/DDBJ whole genome shotgun (WGS) entry which is preliminary data.</text>
</comment>
<protein>
    <submittedName>
        <fullName evidence="2">DUF72 domain-containing protein</fullName>
    </submittedName>
</protein>
<reference evidence="2 3" key="1">
    <citation type="journal article" date="2019" name="Nat. Microbiol.">
        <title>Mediterranean grassland soil C-N compound turnover is dependent on rainfall and depth, and is mediated by genomically divergent microorganisms.</title>
        <authorList>
            <person name="Diamond S."/>
            <person name="Andeer P.F."/>
            <person name="Li Z."/>
            <person name="Crits-Christoph A."/>
            <person name="Burstein D."/>
            <person name="Anantharaman K."/>
            <person name="Lane K.R."/>
            <person name="Thomas B.C."/>
            <person name="Pan C."/>
            <person name="Northen T.R."/>
            <person name="Banfield J.F."/>
        </authorList>
    </citation>
    <scope>NUCLEOTIDE SEQUENCE [LARGE SCALE GENOMIC DNA]</scope>
    <source>
        <strain evidence="2">WS_10</strain>
    </source>
</reference>
<feature type="compositionally biased region" description="Low complexity" evidence="1">
    <location>
        <begin position="63"/>
        <end position="73"/>
    </location>
</feature>
<organism evidence="2 3">
    <name type="scientific">Eiseniibacteriota bacterium</name>
    <dbReference type="NCBI Taxonomy" id="2212470"/>
    <lineage>
        <taxon>Bacteria</taxon>
        <taxon>Candidatus Eiseniibacteriota</taxon>
    </lineage>
</organism>
<sequence>MHRRPSRDLRARAAAVAPALERRQRAVARRVGLPSRAPRGRPPGRAVHHARARGSATGGIGPGAESSGRSESGAGRRSDGTLAPLARPLRSDLSAMETARILIGTSGFSYRDWVGPFYPPGMKPQEFLPFYARHFGALEVNTTYYGIPKPDVMARMAERTPDDFRFVVKLHQSMTHENSLDPVSVEEFRDAIEPLKRSGKYDGLLAQFPWAFQRTEENRRFLATLRKRLAAEPLFVEFRHDSWMVPELQRSLRDYGIGYCAVDEPRLRHLVPPVALMTTQDAYVRFHGRNADRWFSGGHDRYDYDYRREELEEWIGKIRELADRARRVYLFFNNCPAGQAARSAKLMQELLRQHRLPM</sequence>
<dbReference type="Pfam" id="PF01904">
    <property type="entry name" value="DUF72"/>
    <property type="match status" value="1"/>
</dbReference>
<evidence type="ECO:0000313" key="2">
    <source>
        <dbReference type="EMBL" id="TMQ71708.1"/>
    </source>
</evidence>
<evidence type="ECO:0000256" key="1">
    <source>
        <dbReference type="SAM" id="MobiDB-lite"/>
    </source>
</evidence>
<dbReference type="Proteomes" id="UP000319836">
    <property type="component" value="Unassembled WGS sequence"/>
</dbReference>
<dbReference type="SUPFAM" id="SSF117396">
    <property type="entry name" value="TM1631-like"/>
    <property type="match status" value="1"/>
</dbReference>
<dbReference type="AlphaFoldDB" id="A0A538U764"/>
<dbReference type="PANTHER" id="PTHR30348">
    <property type="entry name" value="UNCHARACTERIZED PROTEIN YECE"/>
    <property type="match status" value="1"/>
</dbReference>
<dbReference type="InterPro" id="IPR036520">
    <property type="entry name" value="UPF0759_sf"/>
</dbReference>
<proteinExistence type="predicted"/>
<dbReference type="PANTHER" id="PTHR30348:SF13">
    <property type="entry name" value="UPF0759 PROTEIN YUNF"/>
    <property type="match status" value="1"/>
</dbReference>
<evidence type="ECO:0000313" key="3">
    <source>
        <dbReference type="Proteomes" id="UP000319836"/>
    </source>
</evidence>